<dbReference type="EMBL" id="OZ019894">
    <property type="protein sequence ID" value="CAK9216169.1"/>
    <property type="molecule type" value="Genomic_DNA"/>
</dbReference>
<evidence type="ECO:0000313" key="2">
    <source>
        <dbReference type="Proteomes" id="UP001497512"/>
    </source>
</evidence>
<organism evidence="1 2">
    <name type="scientific">Sphagnum troendelagicum</name>
    <dbReference type="NCBI Taxonomy" id="128251"/>
    <lineage>
        <taxon>Eukaryota</taxon>
        <taxon>Viridiplantae</taxon>
        <taxon>Streptophyta</taxon>
        <taxon>Embryophyta</taxon>
        <taxon>Bryophyta</taxon>
        <taxon>Sphagnophytina</taxon>
        <taxon>Sphagnopsida</taxon>
        <taxon>Sphagnales</taxon>
        <taxon>Sphagnaceae</taxon>
        <taxon>Sphagnum</taxon>
    </lineage>
</organism>
<protein>
    <submittedName>
        <fullName evidence="1">Uncharacterized protein</fullName>
    </submittedName>
</protein>
<gene>
    <name evidence="1" type="ORF">CSSPTR1EN2_LOCUS13318</name>
</gene>
<evidence type="ECO:0000313" key="1">
    <source>
        <dbReference type="EMBL" id="CAK9216169.1"/>
    </source>
</evidence>
<reference evidence="1" key="1">
    <citation type="submission" date="2024-02" db="EMBL/GenBank/DDBJ databases">
        <authorList>
            <consortium name="ELIXIR-Norway"/>
            <consortium name="Elixir Norway"/>
        </authorList>
    </citation>
    <scope>NUCLEOTIDE SEQUENCE</scope>
</reference>
<sequence>MRPRGQSRSVQILTSQTTEFLINRTLFPAQTSPCAWCEPMSDPEITAFLSSNLRFSTSTQLSPAILFERASKKLPSRGLDSLKDIYP</sequence>
<name>A0ABP0UAM7_9BRYO</name>
<keyword evidence="2" id="KW-1185">Reference proteome</keyword>
<proteinExistence type="predicted"/>
<dbReference type="Proteomes" id="UP001497512">
    <property type="component" value="Chromosome 2"/>
</dbReference>
<accession>A0ABP0UAM7</accession>